<dbReference type="GeneID" id="63752000"/>
<evidence type="ECO:0000256" key="1">
    <source>
        <dbReference type="SAM" id="Phobius"/>
    </source>
</evidence>
<organism evidence="2 3">
    <name type="scientific">Aspergillus wentii DTO 134E9</name>
    <dbReference type="NCBI Taxonomy" id="1073089"/>
    <lineage>
        <taxon>Eukaryota</taxon>
        <taxon>Fungi</taxon>
        <taxon>Dikarya</taxon>
        <taxon>Ascomycota</taxon>
        <taxon>Pezizomycotina</taxon>
        <taxon>Eurotiomycetes</taxon>
        <taxon>Eurotiomycetidae</taxon>
        <taxon>Eurotiales</taxon>
        <taxon>Aspergillaceae</taxon>
        <taxon>Aspergillus</taxon>
        <taxon>Aspergillus subgen. Cremei</taxon>
    </lineage>
</organism>
<dbReference type="VEuPathDB" id="FungiDB:ASPWEDRAFT_43967"/>
<name>A0A1L9RAK9_ASPWE</name>
<reference evidence="3" key="1">
    <citation type="journal article" date="2017" name="Genome Biol.">
        <title>Comparative genomics reveals high biological diversity and specific adaptations in the industrially and medically important fungal genus Aspergillus.</title>
        <authorList>
            <person name="de Vries R.P."/>
            <person name="Riley R."/>
            <person name="Wiebenga A."/>
            <person name="Aguilar-Osorio G."/>
            <person name="Amillis S."/>
            <person name="Uchima C.A."/>
            <person name="Anderluh G."/>
            <person name="Asadollahi M."/>
            <person name="Askin M."/>
            <person name="Barry K."/>
            <person name="Battaglia E."/>
            <person name="Bayram O."/>
            <person name="Benocci T."/>
            <person name="Braus-Stromeyer S.A."/>
            <person name="Caldana C."/>
            <person name="Canovas D."/>
            <person name="Cerqueira G.C."/>
            <person name="Chen F."/>
            <person name="Chen W."/>
            <person name="Choi C."/>
            <person name="Clum A."/>
            <person name="Dos Santos R.A."/>
            <person name="Damasio A.R."/>
            <person name="Diallinas G."/>
            <person name="Emri T."/>
            <person name="Fekete E."/>
            <person name="Flipphi M."/>
            <person name="Freyberg S."/>
            <person name="Gallo A."/>
            <person name="Gournas C."/>
            <person name="Habgood R."/>
            <person name="Hainaut M."/>
            <person name="Harispe M.L."/>
            <person name="Henrissat B."/>
            <person name="Hilden K.S."/>
            <person name="Hope R."/>
            <person name="Hossain A."/>
            <person name="Karabika E."/>
            <person name="Karaffa L."/>
            <person name="Karanyi Z."/>
            <person name="Krasevec N."/>
            <person name="Kuo A."/>
            <person name="Kusch H."/>
            <person name="LaButti K."/>
            <person name="Lagendijk E.L."/>
            <person name="Lapidus A."/>
            <person name="Levasseur A."/>
            <person name="Lindquist E."/>
            <person name="Lipzen A."/>
            <person name="Logrieco A.F."/>
            <person name="MacCabe A."/>
            <person name="Maekelae M.R."/>
            <person name="Malavazi I."/>
            <person name="Melin P."/>
            <person name="Meyer V."/>
            <person name="Mielnichuk N."/>
            <person name="Miskei M."/>
            <person name="Molnar A.P."/>
            <person name="Mule G."/>
            <person name="Ngan C.Y."/>
            <person name="Orejas M."/>
            <person name="Orosz E."/>
            <person name="Ouedraogo J.P."/>
            <person name="Overkamp K.M."/>
            <person name="Park H.-S."/>
            <person name="Perrone G."/>
            <person name="Piumi F."/>
            <person name="Punt P.J."/>
            <person name="Ram A.F."/>
            <person name="Ramon A."/>
            <person name="Rauscher S."/>
            <person name="Record E."/>
            <person name="Riano-Pachon D.M."/>
            <person name="Robert V."/>
            <person name="Roehrig J."/>
            <person name="Ruller R."/>
            <person name="Salamov A."/>
            <person name="Salih N.S."/>
            <person name="Samson R.A."/>
            <person name="Sandor E."/>
            <person name="Sanguinetti M."/>
            <person name="Schuetze T."/>
            <person name="Sepcic K."/>
            <person name="Shelest E."/>
            <person name="Sherlock G."/>
            <person name="Sophianopoulou V."/>
            <person name="Squina F.M."/>
            <person name="Sun H."/>
            <person name="Susca A."/>
            <person name="Todd R.B."/>
            <person name="Tsang A."/>
            <person name="Unkles S.E."/>
            <person name="van de Wiele N."/>
            <person name="van Rossen-Uffink D."/>
            <person name="Oliveira J.V."/>
            <person name="Vesth T.C."/>
            <person name="Visser J."/>
            <person name="Yu J.-H."/>
            <person name="Zhou M."/>
            <person name="Andersen M.R."/>
            <person name="Archer D.B."/>
            <person name="Baker S.E."/>
            <person name="Benoit I."/>
            <person name="Brakhage A.A."/>
            <person name="Braus G.H."/>
            <person name="Fischer R."/>
            <person name="Frisvad J.C."/>
            <person name="Goldman G.H."/>
            <person name="Houbraken J."/>
            <person name="Oakley B."/>
            <person name="Pocsi I."/>
            <person name="Scazzocchio C."/>
            <person name="Seiboth B."/>
            <person name="vanKuyk P.A."/>
            <person name="Wortman J."/>
            <person name="Dyer P.S."/>
            <person name="Grigoriev I.V."/>
        </authorList>
    </citation>
    <scope>NUCLEOTIDE SEQUENCE [LARGE SCALE GENOMIC DNA]</scope>
    <source>
        <strain evidence="3">DTO 134E9</strain>
    </source>
</reference>
<dbReference type="Proteomes" id="UP000184383">
    <property type="component" value="Unassembled WGS sequence"/>
</dbReference>
<dbReference type="EMBL" id="KV878215">
    <property type="protein sequence ID" value="OJJ31962.1"/>
    <property type="molecule type" value="Genomic_DNA"/>
</dbReference>
<protein>
    <submittedName>
        <fullName evidence="2">Uncharacterized protein</fullName>
    </submittedName>
</protein>
<feature type="transmembrane region" description="Helical" evidence="1">
    <location>
        <begin position="267"/>
        <end position="289"/>
    </location>
</feature>
<accession>A0A1L9RAK9</accession>
<keyword evidence="1" id="KW-1133">Transmembrane helix</keyword>
<feature type="transmembrane region" description="Helical" evidence="1">
    <location>
        <begin position="164"/>
        <end position="184"/>
    </location>
</feature>
<dbReference type="RefSeq" id="XP_040685639.1">
    <property type="nucleotide sequence ID" value="XM_040836152.1"/>
</dbReference>
<evidence type="ECO:0000313" key="2">
    <source>
        <dbReference type="EMBL" id="OJJ31962.1"/>
    </source>
</evidence>
<dbReference type="OrthoDB" id="5412502at2759"/>
<dbReference type="AlphaFoldDB" id="A0A1L9RAK9"/>
<feature type="transmembrane region" description="Helical" evidence="1">
    <location>
        <begin position="137"/>
        <end position="158"/>
    </location>
</feature>
<keyword evidence="1" id="KW-0812">Transmembrane</keyword>
<sequence>MGWFPSGLQSDQSGWRFDIVGLLAVVGSSAIQKHLQAITASPFAIFPRLLPAPETLLDTNRPKRPPSVKGVTMVGVHSGNIFHELNFFANIWQDVDEIEKYEFRVYNIRYNKADSERGTSSSQSQDDGGVSIKLQTFCWLNILTLVSILMTAGLFVWAGCIGDGAALVGLGTMSLSTSTASLSARWYPRLTARTAIAKVPRGDMIIKTSAGAFILVRGEEDVIRELYGNVGDCKYQYSGKRHHLLLAASTILLMASIIIFSNCGWVMQIAIGVAYIILNMLYWLLALLVKPKDIWDMSRYVLEEAPTAKDANKNARKGTKKGATPNYTNTLWQAINTTKTIDWVSKGGFAPSTEAWKMWLMEAKSNIGNNDWDAVKRKDELMRTNGSPSVEAARSRNTLCKNPGDEENILGNQFDPSC</sequence>
<keyword evidence="3" id="KW-1185">Reference proteome</keyword>
<proteinExistence type="predicted"/>
<feature type="transmembrane region" description="Helical" evidence="1">
    <location>
        <begin position="244"/>
        <end position="261"/>
    </location>
</feature>
<gene>
    <name evidence="2" type="ORF">ASPWEDRAFT_43967</name>
</gene>
<keyword evidence="1" id="KW-0472">Membrane</keyword>
<dbReference type="STRING" id="1073089.A0A1L9RAK9"/>
<evidence type="ECO:0000313" key="3">
    <source>
        <dbReference type="Proteomes" id="UP000184383"/>
    </source>
</evidence>